<dbReference type="EMBL" id="JBHUEN010000050">
    <property type="protein sequence ID" value="MFD1883538.1"/>
    <property type="molecule type" value="Genomic_DNA"/>
</dbReference>
<dbReference type="RefSeq" id="WP_379145008.1">
    <property type="nucleotide sequence ID" value="NZ_JBHUEN010000050.1"/>
</dbReference>
<keyword evidence="2" id="KW-1185">Reference proteome</keyword>
<protein>
    <recommendedName>
        <fullName evidence="3">Transposase</fullName>
    </recommendedName>
</protein>
<organism evidence="1 2">
    <name type="scientific">Paracoccus pacificus</name>
    <dbReference type="NCBI Taxonomy" id="1463598"/>
    <lineage>
        <taxon>Bacteria</taxon>
        <taxon>Pseudomonadati</taxon>
        <taxon>Pseudomonadota</taxon>
        <taxon>Alphaproteobacteria</taxon>
        <taxon>Rhodobacterales</taxon>
        <taxon>Paracoccaceae</taxon>
        <taxon>Paracoccus</taxon>
    </lineage>
</organism>
<reference evidence="2" key="1">
    <citation type="journal article" date="2019" name="Int. J. Syst. Evol. Microbiol.">
        <title>The Global Catalogue of Microorganisms (GCM) 10K type strain sequencing project: providing services to taxonomists for standard genome sequencing and annotation.</title>
        <authorList>
            <consortium name="The Broad Institute Genomics Platform"/>
            <consortium name="The Broad Institute Genome Sequencing Center for Infectious Disease"/>
            <person name="Wu L."/>
            <person name="Ma J."/>
        </authorList>
    </citation>
    <scope>NUCLEOTIDE SEQUENCE [LARGE SCALE GENOMIC DNA]</scope>
    <source>
        <strain evidence="2">CCUG 56029</strain>
    </source>
</reference>
<accession>A0ABW4RCQ7</accession>
<sequence length="51" mass="6117">MPCLIIKKWLEDQSFRHSRTQGEAEERNFQWTFRRPNADIARAVLLGRRGM</sequence>
<evidence type="ECO:0000313" key="2">
    <source>
        <dbReference type="Proteomes" id="UP001597213"/>
    </source>
</evidence>
<evidence type="ECO:0008006" key="3">
    <source>
        <dbReference type="Google" id="ProtNLM"/>
    </source>
</evidence>
<gene>
    <name evidence="1" type="ORF">ACFSCT_17650</name>
</gene>
<proteinExistence type="predicted"/>
<dbReference type="Proteomes" id="UP001597213">
    <property type="component" value="Unassembled WGS sequence"/>
</dbReference>
<evidence type="ECO:0000313" key="1">
    <source>
        <dbReference type="EMBL" id="MFD1883538.1"/>
    </source>
</evidence>
<comment type="caution">
    <text evidence="1">The sequence shown here is derived from an EMBL/GenBank/DDBJ whole genome shotgun (WGS) entry which is preliminary data.</text>
</comment>
<name>A0ABW4RCQ7_9RHOB</name>